<keyword evidence="1" id="KW-1133">Transmembrane helix</keyword>
<protein>
    <submittedName>
        <fullName evidence="2">Uncharacterized protein</fullName>
    </submittedName>
</protein>
<accession>A0A6C0B5R8</accession>
<name>A0A6C0B5R8_9ZZZZ</name>
<evidence type="ECO:0000256" key="1">
    <source>
        <dbReference type="SAM" id="Phobius"/>
    </source>
</evidence>
<proteinExistence type="predicted"/>
<organism evidence="2">
    <name type="scientific">viral metagenome</name>
    <dbReference type="NCBI Taxonomy" id="1070528"/>
    <lineage>
        <taxon>unclassified sequences</taxon>
        <taxon>metagenomes</taxon>
        <taxon>organismal metagenomes</taxon>
    </lineage>
</organism>
<sequence>MPVELSGIPEYLKYNELKTDMMNNPQKYDFESAELIELKPKYNNKSDGLEHDNQMYLEEENRLFHAAIITMTTLLFASIYISARR</sequence>
<dbReference type="EMBL" id="MN739081">
    <property type="protein sequence ID" value="QHS87446.1"/>
    <property type="molecule type" value="Genomic_DNA"/>
</dbReference>
<keyword evidence="1" id="KW-0812">Transmembrane</keyword>
<evidence type="ECO:0000313" key="2">
    <source>
        <dbReference type="EMBL" id="QHS87446.1"/>
    </source>
</evidence>
<reference evidence="2" key="1">
    <citation type="journal article" date="2020" name="Nature">
        <title>Giant virus diversity and host interactions through global metagenomics.</title>
        <authorList>
            <person name="Schulz F."/>
            <person name="Roux S."/>
            <person name="Paez-Espino D."/>
            <person name="Jungbluth S."/>
            <person name="Walsh D.A."/>
            <person name="Denef V.J."/>
            <person name="McMahon K.D."/>
            <person name="Konstantinidis K.T."/>
            <person name="Eloe-Fadrosh E.A."/>
            <person name="Kyrpides N.C."/>
            <person name="Woyke T."/>
        </authorList>
    </citation>
    <scope>NUCLEOTIDE SEQUENCE</scope>
    <source>
        <strain evidence="2">GVMAG-M-3300010157-4</strain>
    </source>
</reference>
<dbReference type="AlphaFoldDB" id="A0A6C0B5R8"/>
<feature type="transmembrane region" description="Helical" evidence="1">
    <location>
        <begin position="63"/>
        <end position="83"/>
    </location>
</feature>
<keyword evidence="1" id="KW-0472">Membrane</keyword>